<dbReference type="InterPro" id="IPR001452">
    <property type="entry name" value="SH3_domain"/>
</dbReference>
<dbReference type="GO" id="GO:0097320">
    <property type="term" value="P:plasma membrane tubulation"/>
    <property type="evidence" value="ECO:0007669"/>
    <property type="project" value="TreeGrafter"/>
</dbReference>
<feature type="region of interest" description="Disordered" evidence="3">
    <location>
        <begin position="292"/>
        <end position="316"/>
    </location>
</feature>
<dbReference type="PANTHER" id="PTHR47174">
    <property type="entry name" value="BRIDGING INTEGRATOR 3"/>
    <property type="match status" value="1"/>
</dbReference>
<dbReference type="GO" id="GO:1990528">
    <property type="term" value="C:Rvs161p-Rvs167p complex"/>
    <property type="evidence" value="ECO:0007669"/>
    <property type="project" value="TreeGrafter"/>
</dbReference>
<dbReference type="SUPFAM" id="SSF103657">
    <property type="entry name" value="BAR/IMD domain-like"/>
    <property type="match status" value="1"/>
</dbReference>
<dbReference type="VEuPathDB" id="FungiDB:SCODWIG_01477"/>
<dbReference type="GO" id="GO:0008289">
    <property type="term" value="F:lipid binding"/>
    <property type="evidence" value="ECO:0007669"/>
    <property type="project" value="TreeGrafter"/>
</dbReference>
<dbReference type="FunFam" id="1.20.1270.60:FF:000048">
    <property type="entry name" value="BAR adaptor protein RVS167"/>
    <property type="match status" value="1"/>
</dbReference>
<keyword evidence="1 2" id="KW-0728">SH3 domain</keyword>
<accession>A0A376B4U6</accession>
<dbReference type="Pfam" id="PF00018">
    <property type="entry name" value="SH3_1"/>
    <property type="match status" value="1"/>
</dbReference>
<dbReference type="PANTHER" id="PTHR47174:SF1">
    <property type="entry name" value="REDUCED VIABILITY UPON STARVATION PROTEIN 167"/>
    <property type="match status" value="1"/>
</dbReference>
<dbReference type="OrthoDB" id="2159336at2759"/>
<gene>
    <name evidence="6" type="ORF">SCODWIG_01477</name>
</gene>
<dbReference type="PROSITE" id="PS51021">
    <property type="entry name" value="BAR"/>
    <property type="match status" value="1"/>
</dbReference>
<dbReference type="FunFam" id="2.30.30.40:FF:000100">
    <property type="entry name" value="SH3 domain-containing YSC84-like protein 1"/>
    <property type="match status" value="1"/>
</dbReference>
<reference evidence="7" key="1">
    <citation type="submission" date="2018-06" db="EMBL/GenBank/DDBJ databases">
        <authorList>
            <person name="Guldener U."/>
        </authorList>
    </citation>
    <scope>NUCLEOTIDE SEQUENCE [LARGE SCALE GENOMIC DNA]</scope>
    <source>
        <strain evidence="7">UTAD17</strain>
    </source>
</reference>
<dbReference type="GO" id="GO:0006897">
    <property type="term" value="P:endocytosis"/>
    <property type="evidence" value="ECO:0007669"/>
    <property type="project" value="InterPro"/>
</dbReference>
<dbReference type="GO" id="GO:0031097">
    <property type="term" value="C:medial cortex"/>
    <property type="evidence" value="ECO:0007669"/>
    <property type="project" value="TreeGrafter"/>
</dbReference>
<evidence type="ECO:0000259" key="5">
    <source>
        <dbReference type="PROSITE" id="PS51021"/>
    </source>
</evidence>
<evidence type="ECO:0000256" key="3">
    <source>
        <dbReference type="SAM" id="MobiDB-lite"/>
    </source>
</evidence>
<dbReference type="PRINTS" id="PR00452">
    <property type="entry name" value="SH3DOMAIN"/>
</dbReference>
<dbReference type="CDD" id="cd07599">
    <property type="entry name" value="BAR_Rvs167p"/>
    <property type="match status" value="1"/>
</dbReference>
<feature type="region of interest" description="Disordered" evidence="3">
    <location>
        <begin position="343"/>
        <end position="372"/>
    </location>
</feature>
<dbReference type="AlphaFoldDB" id="A0A376B4U6"/>
<dbReference type="InterPro" id="IPR027267">
    <property type="entry name" value="AH/BAR_dom_sf"/>
</dbReference>
<evidence type="ECO:0000259" key="4">
    <source>
        <dbReference type="PROSITE" id="PS50002"/>
    </source>
</evidence>
<keyword evidence="7" id="KW-1185">Reference proteome</keyword>
<dbReference type="InterPro" id="IPR046982">
    <property type="entry name" value="BIN3/RVS161-like"/>
</dbReference>
<dbReference type="GO" id="GO:0051666">
    <property type="term" value="P:actin cortical patch localization"/>
    <property type="evidence" value="ECO:0007669"/>
    <property type="project" value="InterPro"/>
</dbReference>
<proteinExistence type="predicted"/>
<dbReference type="InterPro" id="IPR004148">
    <property type="entry name" value="BAR_dom"/>
</dbReference>
<dbReference type="Gene3D" id="2.30.30.40">
    <property type="entry name" value="SH3 Domains"/>
    <property type="match status" value="1"/>
</dbReference>
<dbReference type="Proteomes" id="UP000262825">
    <property type="component" value="Unassembled WGS sequence"/>
</dbReference>
<dbReference type="Gene3D" id="1.20.1270.60">
    <property type="entry name" value="Arfaptin homology (AH) domain/BAR domain"/>
    <property type="match status" value="1"/>
</dbReference>
<dbReference type="SMART" id="SM00326">
    <property type="entry name" value="SH3"/>
    <property type="match status" value="1"/>
</dbReference>
<feature type="domain" description="SH3" evidence="4">
    <location>
        <begin position="457"/>
        <end position="517"/>
    </location>
</feature>
<dbReference type="SUPFAM" id="SSF50044">
    <property type="entry name" value="SH3-domain"/>
    <property type="match status" value="1"/>
</dbReference>
<evidence type="ECO:0000256" key="1">
    <source>
        <dbReference type="ARBA" id="ARBA00022443"/>
    </source>
</evidence>
<evidence type="ECO:0000313" key="6">
    <source>
        <dbReference type="EMBL" id="SSD59716.1"/>
    </source>
</evidence>
<protein>
    <submittedName>
        <fullName evidence="6">Related to Reduced viability upon starvation protein 167</fullName>
    </submittedName>
</protein>
<dbReference type="PROSITE" id="PS50002">
    <property type="entry name" value="SH3"/>
    <property type="match status" value="1"/>
</dbReference>
<dbReference type="Pfam" id="PF03114">
    <property type="entry name" value="BAR"/>
    <property type="match status" value="1"/>
</dbReference>
<sequence>MSFKGFTKAITRAPQQFRQKMHMGHVTSDPVYEDAERRFKEIELETKKLSEESKRYSNAVNGMLNHQIGFSKAIEEIYKPISGKMSDPNSTVPEDNPEGIDACVQYREIVADLQKTLKPDLDLIDEKIVKPAQELLRIVNGIRKMATKRAHKQLDLDRRLNTVKKYEEKKEPSAKDEERLYKAQCEVEAAQQEFDYYNDIMKVQLPELFSLQNEFLKPMFVSFYYMQLNIFYTLYTKFQDLQIPYFDLESDILEAFQAKRGNVEEQADALSITHFKLGYSKAKLEMTRRRFGKDSEMASPNSPLSPGYTGLNEEGGYPAAGTAPTYGGAPVYAGAAGTAPQGYPGTAPQGYPGTAPQGYPGTTPQGYPNEKAYYQPQQPAAGALPGYGGIPPATAAAAVTAANPATPQGYPNEKAYYQPQQPAAGAVPGYTGAPAGVAATAAVAPPAYSSPASPSAPAGETCTALYEYQAQAQGDLSFPAGAVIQIIQKTADANEWWTGTYNGQTGVFPGNYVQLNN</sequence>
<name>A0A376B4U6_9ASCO</name>
<dbReference type="EMBL" id="UFAJ01000191">
    <property type="protein sequence ID" value="SSD59716.1"/>
    <property type="molecule type" value="Genomic_DNA"/>
</dbReference>
<dbReference type="InterPro" id="IPR036028">
    <property type="entry name" value="SH3-like_dom_sf"/>
</dbReference>
<dbReference type="GO" id="GO:0043332">
    <property type="term" value="C:mating projection tip"/>
    <property type="evidence" value="ECO:0007669"/>
    <property type="project" value="TreeGrafter"/>
</dbReference>
<feature type="domain" description="BAR" evidence="5">
    <location>
        <begin position="17"/>
        <end position="269"/>
    </location>
</feature>
<organism evidence="6 7">
    <name type="scientific">Saccharomycodes ludwigii</name>
    <dbReference type="NCBI Taxonomy" id="36035"/>
    <lineage>
        <taxon>Eukaryota</taxon>
        <taxon>Fungi</taxon>
        <taxon>Dikarya</taxon>
        <taxon>Ascomycota</taxon>
        <taxon>Saccharomycotina</taxon>
        <taxon>Saccharomycetes</taxon>
        <taxon>Saccharomycodales</taxon>
        <taxon>Saccharomycodaceae</taxon>
        <taxon>Saccharomycodes</taxon>
    </lineage>
</organism>
<dbReference type="GO" id="GO:0030479">
    <property type="term" value="C:actin cortical patch"/>
    <property type="evidence" value="ECO:0007669"/>
    <property type="project" value="TreeGrafter"/>
</dbReference>
<dbReference type="SMART" id="SM00721">
    <property type="entry name" value="BAR"/>
    <property type="match status" value="1"/>
</dbReference>
<evidence type="ECO:0000313" key="7">
    <source>
        <dbReference type="Proteomes" id="UP000262825"/>
    </source>
</evidence>
<evidence type="ECO:0000256" key="2">
    <source>
        <dbReference type="PROSITE-ProRule" id="PRU00192"/>
    </source>
</evidence>